<keyword evidence="7" id="KW-0968">Cytoplasmic vesicle</keyword>
<dbReference type="GO" id="GO:0006914">
    <property type="term" value="P:autophagy"/>
    <property type="evidence" value="ECO:0007669"/>
    <property type="project" value="UniProtKB-KW"/>
</dbReference>
<comment type="subcellular location">
    <subcellularLocation>
        <location evidence="1">Cytoplasmic vesicle</location>
        <location evidence="1">Autophagosome membrane</location>
        <topology evidence="1">Lipid-anchor</topology>
    </subcellularLocation>
    <subcellularLocation>
        <location evidence="8">Vacuole membrane</location>
    </subcellularLocation>
</comment>
<evidence type="ECO:0000256" key="11">
    <source>
        <dbReference type="SAM" id="MobiDB-lite"/>
    </source>
</evidence>
<keyword evidence="5" id="KW-0472">Membrane</keyword>
<dbReference type="Proteomes" id="UP000189274">
    <property type="component" value="Unassembled WGS sequence"/>
</dbReference>
<dbReference type="PANTHER" id="PTHR10969">
    <property type="entry name" value="MICROTUBULE-ASSOCIATED PROTEINS 1A/1B LIGHT CHAIN 3-RELATED"/>
    <property type="match status" value="1"/>
</dbReference>
<evidence type="ECO:0000256" key="8">
    <source>
        <dbReference type="ARBA" id="ARBA00037813"/>
    </source>
</evidence>
<dbReference type="SUPFAM" id="SSF54236">
    <property type="entry name" value="Ubiquitin-like"/>
    <property type="match status" value="1"/>
</dbReference>
<comment type="caution">
    <text evidence="12">The sequence shown here is derived from an EMBL/GenBank/DDBJ whole genome shotgun (WGS) entry which is preliminary data.</text>
</comment>
<protein>
    <recommendedName>
        <fullName evidence="10">Autophagy-related protein</fullName>
    </recommendedName>
</protein>
<dbReference type="InterPro" id="IPR029071">
    <property type="entry name" value="Ubiquitin-like_domsf"/>
</dbReference>
<feature type="compositionally biased region" description="Polar residues" evidence="11">
    <location>
        <begin position="150"/>
        <end position="161"/>
    </location>
</feature>
<comment type="similarity">
    <text evidence="2 10">Belongs to the ATG8 family.</text>
</comment>
<sequence>MFPFIEHVFLGGLLSKSLQTKPQRMDTLGRPLPLMYGATKKRTPLDVFLENEGSGEKVEGREFGKLETDGLTTKIKSKPVKPRTKILIGDPLPLDYNSSETNRNDVLELEKKKEEINEDIRKRIKLSDIGDPLPLKYESLETTSTTSNEFNPSLASMDDTGSSFEDMEMVSRPKRRLVKYNIGDPLPLLYNPKEEDNIETQEYFRWKDSATDKTFSEWKYGVSQREPPIEPVVIDNNESNNNNNDDDGGNNNNSTKSNDGNDDKGDVYDNNNGNEKGVDVCGSTSGNKEAKKEEKQDIVMEEEPGNVTSQIDKSIKGDEYDSNEADEKHDGVTSSEQGNLDEMITFNEITQLLANNSYDVLRSKSQDADFRIQLIRYLKQLEKQHDVLNGLLQVQSTNTQSATKHCYLSILEKRKEESMRIRSKFQDRIPVICERVEDSDIPNIDKRKYLVPSDLTVGQFVYVIRRRIHLPSEKAIFIFVKDILPPTTALMSTIYDQYKDEDGFLYIVYSGENTFGELSQV</sequence>
<dbReference type="GO" id="GO:0031410">
    <property type="term" value="C:cytoplasmic vesicle"/>
    <property type="evidence" value="ECO:0007669"/>
    <property type="project" value="UniProtKB-KW"/>
</dbReference>
<feature type="compositionally biased region" description="Basic and acidic residues" evidence="11">
    <location>
        <begin position="288"/>
        <end position="298"/>
    </location>
</feature>
<accession>A0A1V2LFN5</accession>
<organism evidence="12 13">
    <name type="scientific">Pichia kudriavzevii</name>
    <name type="common">Yeast</name>
    <name type="synonym">Issatchenkia orientalis</name>
    <dbReference type="NCBI Taxonomy" id="4909"/>
    <lineage>
        <taxon>Eukaryota</taxon>
        <taxon>Fungi</taxon>
        <taxon>Dikarya</taxon>
        <taxon>Ascomycota</taxon>
        <taxon>Saccharomycotina</taxon>
        <taxon>Pichiomycetes</taxon>
        <taxon>Pichiales</taxon>
        <taxon>Pichiaceae</taxon>
        <taxon>Pichia</taxon>
    </lineage>
</organism>
<feature type="region of interest" description="Disordered" evidence="11">
    <location>
        <begin position="142"/>
        <end position="161"/>
    </location>
</feature>
<keyword evidence="3" id="KW-0926">Vacuole</keyword>
<evidence type="ECO:0000256" key="6">
    <source>
        <dbReference type="ARBA" id="ARBA00023288"/>
    </source>
</evidence>
<dbReference type="Pfam" id="PF02991">
    <property type="entry name" value="ATG8"/>
    <property type="match status" value="1"/>
</dbReference>
<dbReference type="InterPro" id="IPR004241">
    <property type="entry name" value="Atg8-like"/>
</dbReference>
<dbReference type="Gene3D" id="3.10.20.90">
    <property type="entry name" value="Phosphatidylinositol 3-kinase Catalytic Subunit, Chain A, domain 1"/>
    <property type="match status" value="1"/>
</dbReference>
<evidence type="ECO:0000256" key="1">
    <source>
        <dbReference type="ARBA" id="ARBA00004512"/>
    </source>
</evidence>
<evidence type="ECO:0000256" key="4">
    <source>
        <dbReference type="ARBA" id="ARBA00023006"/>
    </source>
</evidence>
<evidence type="ECO:0000256" key="3">
    <source>
        <dbReference type="ARBA" id="ARBA00022554"/>
    </source>
</evidence>
<feature type="compositionally biased region" description="Basic and acidic residues" evidence="11">
    <location>
        <begin position="313"/>
        <end position="331"/>
    </location>
</feature>
<evidence type="ECO:0000256" key="5">
    <source>
        <dbReference type="ARBA" id="ARBA00023136"/>
    </source>
</evidence>
<evidence type="ECO:0000313" key="13">
    <source>
        <dbReference type="Proteomes" id="UP000189274"/>
    </source>
</evidence>
<dbReference type="CDD" id="cd16128">
    <property type="entry name" value="Ubl_ATG8"/>
    <property type="match status" value="1"/>
</dbReference>
<evidence type="ECO:0000256" key="7">
    <source>
        <dbReference type="ARBA" id="ARBA00023329"/>
    </source>
</evidence>
<keyword evidence="6 9" id="KW-0449">Lipoprotein</keyword>
<name>A0A1V2LFN5_PICKU</name>
<feature type="compositionally biased region" description="Low complexity" evidence="11">
    <location>
        <begin position="235"/>
        <end position="258"/>
    </location>
</feature>
<feature type="lipid moiety-binding region" description="Phosphatidylserine amidated glycine; alternate" evidence="9">
    <location>
        <position position="516"/>
    </location>
</feature>
<dbReference type="VEuPathDB" id="FungiDB:C5L36_0C08635"/>
<proteinExistence type="inferred from homology"/>
<dbReference type="EMBL" id="MQVM01000049">
    <property type="protein sequence ID" value="ONH70871.1"/>
    <property type="molecule type" value="Genomic_DNA"/>
</dbReference>
<keyword evidence="4 10" id="KW-0072">Autophagy</keyword>
<reference evidence="13" key="1">
    <citation type="journal article" date="2017" name="Genome Announc.">
        <title>Genome sequences of Cyberlindnera fabianii 65, Pichia kudriavzevii 129, and Saccharomyces cerevisiae 131 isolated from fermented masau fruits in Zimbabwe.</title>
        <authorList>
            <person name="van Rijswijck I.M.H."/>
            <person name="Derks M.F.L."/>
            <person name="Abee T."/>
            <person name="de Ridder D."/>
            <person name="Smid E.J."/>
        </authorList>
    </citation>
    <scope>NUCLEOTIDE SEQUENCE [LARGE SCALE GENOMIC DNA]</scope>
    <source>
        <strain evidence="13">129</strain>
    </source>
</reference>
<gene>
    <name evidence="12" type="ORF">BOH78_4897</name>
</gene>
<evidence type="ECO:0000256" key="2">
    <source>
        <dbReference type="ARBA" id="ARBA00007293"/>
    </source>
</evidence>
<dbReference type="AlphaFoldDB" id="A0A1V2LFN5"/>
<evidence type="ECO:0000313" key="12">
    <source>
        <dbReference type="EMBL" id="ONH70871.1"/>
    </source>
</evidence>
<feature type="region of interest" description="Disordered" evidence="11">
    <location>
        <begin position="218"/>
        <end position="336"/>
    </location>
</feature>
<evidence type="ECO:0000256" key="9">
    <source>
        <dbReference type="PIRSR" id="PIRSR604241-50"/>
    </source>
</evidence>
<dbReference type="GO" id="GO:0000421">
    <property type="term" value="C:autophagosome membrane"/>
    <property type="evidence" value="ECO:0007669"/>
    <property type="project" value="UniProtKB-SubCell"/>
</dbReference>
<evidence type="ECO:0000256" key="10">
    <source>
        <dbReference type="RuleBase" id="RU004384"/>
    </source>
</evidence>